<dbReference type="AlphaFoldDB" id="A0AAP0J0P4"/>
<organism evidence="2 3">
    <name type="scientific">Stephania cephalantha</name>
    <dbReference type="NCBI Taxonomy" id="152367"/>
    <lineage>
        <taxon>Eukaryota</taxon>
        <taxon>Viridiplantae</taxon>
        <taxon>Streptophyta</taxon>
        <taxon>Embryophyta</taxon>
        <taxon>Tracheophyta</taxon>
        <taxon>Spermatophyta</taxon>
        <taxon>Magnoliopsida</taxon>
        <taxon>Ranunculales</taxon>
        <taxon>Menispermaceae</taxon>
        <taxon>Menispermoideae</taxon>
        <taxon>Cissampelideae</taxon>
        <taxon>Stephania</taxon>
    </lineage>
</organism>
<comment type="caution">
    <text evidence="2">The sequence shown here is derived from an EMBL/GenBank/DDBJ whole genome shotgun (WGS) entry which is preliminary data.</text>
</comment>
<protein>
    <submittedName>
        <fullName evidence="2">Uncharacterized protein</fullName>
    </submittedName>
</protein>
<evidence type="ECO:0000313" key="2">
    <source>
        <dbReference type="EMBL" id="KAK9125284.1"/>
    </source>
</evidence>
<feature type="compositionally biased region" description="Basic and acidic residues" evidence="1">
    <location>
        <begin position="68"/>
        <end position="80"/>
    </location>
</feature>
<evidence type="ECO:0000313" key="3">
    <source>
        <dbReference type="Proteomes" id="UP001419268"/>
    </source>
</evidence>
<dbReference type="EMBL" id="JBBNAG010000006">
    <property type="protein sequence ID" value="KAK9125284.1"/>
    <property type="molecule type" value="Genomic_DNA"/>
</dbReference>
<feature type="region of interest" description="Disordered" evidence="1">
    <location>
        <begin position="16"/>
        <end position="88"/>
    </location>
</feature>
<keyword evidence="3" id="KW-1185">Reference proteome</keyword>
<feature type="compositionally biased region" description="Polar residues" evidence="1">
    <location>
        <begin position="42"/>
        <end position="58"/>
    </location>
</feature>
<dbReference type="Proteomes" id="UP001419268">
    <property type="component" value="Unassembled WGS sequence"/>
</dbReference>
<feature type="compositionally biased region" description="Low complexity" evidence="1">
    <location>
        <begin position="17"/>
        <end position="39"/>
    </location>
</feature>
<reference evidence="2 3" key="1">
    <citation type="submission" date="2024-01" db="EMBL/GenBank/DDBJ databases">
        <title>Genome assemblies of Stephania.</title>
        <authorList>
            <person name="Yang L."/>
        </authorList>
    </citation>
    <scope>NUCLEOTIDE SEQUENCE [LARGE SCALE GENOMIC DNA]</scope>
    <source>
        <strain evidence="2">JXDWG</strain>
        <tissue evidence="2">Leaf</tissue>
    </source>
</reference>
<evidence type="ECO:0000256" key="1">
    <source>
        <dbReference type="SAM" id="MobiDB-lite"/>
    </source>
</evidence>
<proteinExistence type="predicted"/>
<gene>
    <name evidence="2" type="ORF">Scep_014130</name>
</gene>
<sequence length="88" mass="9474">MASDVFNFLFGRILNPTTTTTTTTTAAATTIATDTSAPTQPGPRQSQHGNASTHSTPSNAPPLSVDARSPKRMLDEEYTRKNLKKPKQ</sequence>
<accession>A0AAP0J0P4</accession>
<name>A0AAP0J0P4_9MAGN</name>